<sequence length="129" mass="14682">MSLSKWTSRVPRYCYSGMTLIHCAIYPRFSEHPQDACEEEKIIEMQACLLMEESRICELAFFETSPFTEVYPGLRGIEKIDIPASVKQNVGRGFTWGEQVTRGGVGSISRECILCKKCTILHSLVERDL</sequence>
<comment type="caution">
    <text evidence="1">The sequence shown here is derived from an EMBL/GenBank/DDBJ whole genome shotgun (WGS) entry which is preliminary data.</text>
</comment>
<reference evidence="1 2" key="1">
    <citation type="journal article" date="2020" name="Nature">
        <title>Six reference-quality genomes reveal evolution of bat adaptations.</title>
        <authorList>
            <person name="Jebb D."/>
            <person name="Huang Z."/>
            <person name="Pippel M."/>
            <person name="Hughes G.M."/>
            <person name="Lavrichenko K."/>
            <person name="Devanna P."/>
            <person name="Winkler S."/>
            <person name="Jermiin L.S."/>
            <person name="Skirmuntt E.C."/>
            <person name="Katzourakis A."/>
            <person name="Burkitt-Gray L."/>
            <person name="Ray D.A."/>
            <person name="Sullivan K.A.M."/>
            <person name="Roscito J.G."/>
            <person name="Kirilenko B.M."/>
            <person name="Davalos L.M."/>
            <person name="Corthals A.P."/>
            <person name="Power M.L."/>
            <person name="Jones G."/>
            <person name="Ransome R.D."/>
            <person name="Dechmann D.K.N."/>
            <person name="Locatelli A.G."/>
            <person name="Puechmaille S.J."/>
            <person name="Fedrigo O."/>
            <person name="Jarvis E.D."/>
            <person name="Hiller M."/>
            <person name="Vernes S.C."/>
            <person name="Myers E.W."/>
            <person name="Teeling E.C."/>
        </authorList>
    </citation>
    <scope>NUCLEOTIDE SEQUENCE [LARGE SCALE GENOMIC DNA]</scope>
    <source>
        <strain evidence="1">Bat1K_MPI-CBG_1</strain>
    </source>
</reference>
<dbReference type="AlphaFoldDB" id="A0A833YU05"/>
<organism evidence="1 2">
    <name type="scientific">Phyllostomus discolor</name>
    <name type="common">pale spear-nosed bat</name>
    <dbReference type="NCBI Taxonomy" id="89673"/>
    <lineage>
        <taxon>Eukaryota</taxon>
        <taxon>Metazoa</taxon>
        <taxon>Chordata</taxon>
        <taxon>Craniata</taxon>
        <taxon>Vertebrata</taxon>
        <taxon>Euteleostomi</taxon>
        <taxon>Mammalia</taxon>
        <taxon>Eutheria</taxon>
        <taxon>Laurasiatheria</taxon>
        <taxon>Chiroptera</taxon>
        <taxon>Yangochiroptera</taxon>
        <taxon>Phyllostomidae</taxon>
        <taxon>Phyllostominae</taxon>
        <taxon>Phyllostomus</taxon>
    </lineage>
</organism>
<evidence type="ECO:0000313" key="2">
    <source>
        <dbReference type="Proteomes" id="UP000664940"/>
    </source>
</evidence>
<evidence type="ECO:0000313" key="1">
    <source>
        <dbReference type="EMBL" id="KAF6081759.1"/>
    </source>
</evidence>
<dbReference type="Proteomes" id="UP000664940">
    <property type="component" value="Unassembled WGS sequence"/>
</dbReference>
<accession>A0A833YU05</accession>
<name>A0A833YU05_9CHIR</name>
<gene>
    <name evidence="1" type="ORF">HJG60_008778</name>
</gene>
<dbReference type="EMBL" id="JABVXQ010000013">
    <property type="protein sequence ID" value="KAF6081759.1"/>
    <property type="molecule type" value="Genomic_DNA"/>
</dbReference>
<protein>
    <submittedName>
        <fullName evidence="1">Uncharacterized protein</fullName>
    </submittedName>
</protein>
<proteinExistence type="predicted"/>